<feature type="domain" description="DUF7322" evidence="3">
    <location>
        <begin position="36"/>
        <end position="96"/>
    </location>
</feature>
<dbReference type="Proteomes" id="UP000253273">
    <property type="component" value="Chromosome"/>
</dbReference>
<proteinExistence type="predicted"/>
<sequence length="124" mass="13991">MFDPWPDEPEETNPESRWGDPERDLPRIPEPAVAEEDVDPEILETFWRSVVLANVALFGLSLGPMLVYFRGWWLWGGAAIAFGALAGLRVYHHYRAFERRHGDGEEPRSADGDGDAADDPERNA</sequence>
<protein>
    <recommendedName>
        <fullName evidence="3">DUF7322 domain-containing protein</fullName>
    </recommendedName>
</protein>
<evidence type="ECO:0000313" key="4">
    <source>
        <dbReference type="EMBL" id="AXG06257.1"/>
    </source>
</evidence>
<feature type="compositionally biased region" description="Basic and acidic residues" evidence="1">
    <location>
        <begin position="17"/>
        <end position="27"/>
    </location>
</feature>
<reference evidence="4 5" key="1">
    <citation type="submission" date="2018-07" db="EMBL/GenBank/DDBJ databases">
        <title>Genome sequences of Haloplanus sp. CBA1113.</title>
        <authorList>
            <person name="Kim Y.B."/>
            <person name="Roh S.W."/>
        </authorList>
    </citation>
    <scope>NUCLEOTIDE SEQUENCE [LARGE SCALE GENOMIC DNA]</scope>
    <source>
        <strain evidence="4 5">CBA1113</strain>
    </source>
</reference>
<organism evidence="4 5">
    <name type="scientific">Haloplanus rubicundus</name>
    <dbReference type="NCBI Taxonomy" id="1547898"/>
    <lineage>
        <taxon>Archaea</taxon>
        <taxon>Methanobacteriati</taxon>
        <taxon>Methanobacteriota</taxon>
        <taxon>Stenosarchaea group</taxon>
        <taxon>Halobacteria</taxon>
        <taxon>Halobacteriales</taxon>
        <taxon>Haloferacaceae</taxon>
        <taxon>Haloplanus</taxon>
    </lineage>
</organism>
<feature type="region of interest" description="Disordered" evidence="1">
    <location>
        <begin position="100"/>
        <end position="124"/>
    </location>
</feature>
<keyword evidence="5" id="KW-1185">Reference proteome</keyword>
<gene>
    <name evidence="4" type="ORF">DU500_07255</name>
</gene>
<feature type="compositionally biased region" description="Acidic residues" evidence="1">
    <location>
        <begin position="1"/>
        <end position="13"/>
    </location>
</feature>
<keyword evidence="2" id="KW-1133">Transmembrane helix</keyword>
<evidence type="ECO:0000256" key="1">
    <source>
        <dbReference type="SAM" id="MobiDB-lite"/>
    </source>
</evidence>
<evidence type="ECO:0000313" key="5">
    <source>
        <dbReference type="Proteomes" id="UP000253273"/>
    </source>
</evidence>
<dbReference type="KEGG" id="haj:DU500_07255"/>
<name>A0A345E235_9EURY</name>
<feature type="transmembrane region" description="Helical" evidence="2">
    <location>
        <begin position="72"/>
        <end position="91"/>
    </location>
</feature>
<evidence type="ECO:0000256" key="2">
    <source>
        <dbReference type="SAM" id="Phobius"/>
    </source>
</evidence>
<dbReference type="AlphaFoldDB" id="A0A345E235"/>
<accession>A0A345E235</accession>
<dbReference type="RefSeq" id="WP_114585396.1">
    <property type="nucleotide sequence ID" value="NZ_CP031150.1"/>
</dbReference>
<dbReference type="Pfam" id="PF24008">
    <property type="entry name" value="DUF7322"/>
    <property type="match status" value="1"/>
</dbReference>
<feature type="region of interest" description="Disordered" evidence="1">
    <location>
        <begin position="1"/>
        <end position="34"/>
    </location>
</feature>
<dbReference type="InterPro" id="IPR055746">
    <property type="entry name" value="DUF7322"/>
</dbReference>
<dbReference type="EMBL" id="CP031150">
    <property type="protein sequence ID" value="AXG06257.1"/>
    <property type="molecule type" value="Genomic_DNA"/>
</dbReference>
<dbReference type="OrthoDB" id="170744at2157"/>
<keyword evidence="2" id="KW-0812">Transmembrane</keyword>
<keyword evidence="2" id="KW-0472">Membrane</keyword>
<feature type="compositionally biased region" description="Basic and acidic residues" evidence="1">
    <location>
        <begin position="100"/>
        <end position="111"/>
    </location>
</feature>
<dbReference type="GeneID" id="37283170"/>
<evidence type="ECO:0000259" key="3">
    <source>
        <dbReference type="Pfam" id="PF24008"/>
    </source>
</evidence>